<evidence type="ECO:0000313" key="1">
    <source>
        <dbReference type="EMBL" id="RWX42993.1"/>
    </source>
</evidence>
<name>A0A3S3QFI6_9BACT</name>
<evidence type="ECO:0000313" key="2">
    <source>
        <dbReference type="Proteomes" id="UP000287853"/>
    </source>
</evidence>
<protein>
    <submittedName>
        <fullName evidence="1">Uncharacterized protein</fullName>
    </submittedName>
</protein>
<dbReference type="AlphaFoldDB" id="A0A3S3QFI6"/>
<dbReference type="Proteomes" id="UP000287853">
    <property type="component" value="Unassembled WGS sequence"/>
</dbReference>
<organism evidence="1 2">
    <name type="scientific">Candidatus Electrothrix aarhusensis</name>
    <dbReference type="NCBI Taxonomy" id="1859131"/>
    <lineage>
        <taxon>Bacteria</taxon>
        <taxon>Pseudomonadati</taxon>
        <taxon>Thermodesulfobacteriota</taxon>
        <taxon>Desulfobulbia</taxon>
        <taxon>Desulfobulbales</taxon>
        <taxon>Desulfobulbaceae</taxon>
        <taxon>Candidatus Electrothrix</taxon>
    </lineage>
</organism>
<feature type="non-terminal residue" evidence="1">
    <location>
        <position position="24"/>
    </location>
</feature>
<keyword evidence="2" id="KW-1185">Reference proteome</keyword>
<reference evidence="1 2" key="1">
    <citation type="submission" date="2017-01" db="EMBL/GenBank/DDBJ databases">
        <title>The cable genome- insights into the physiology and evolution of filamentous bacteria capable of sulfide oxidation via long distance electron transfer.</title>
        <authorList>
            <person name="Schreiber L."/>
            <person name="Bjerg J.T."/>
            <person name="Boggild A."/>
            <person name="Van De Vossenberg J."/>
            <person name="Meysman F."/>
            <person name="Nielsen L.P."/>
            <person name="Schramm A."/>
            <person name="Kjeldsen K.U."/>
        </authorList>
    </citation>
    <scope>NUCLEOTIDE SEQUENCE [LARGE SCALE GENOMIC DNA]</scope>
    <source>
        <strain evidence="1">MCF</strain>
    </source>
</reference>
<accession>A0A3S3QFI6</accession>
<sequence length="24" mass="2711">MIPGNVISLPLNDVDTFFLINSYK</sequence>
<proteinExistence type="predicted"/>
<dbReference type="EMBL" id="MTKO01000136">
    <property type="protein sequence ID" value="RWX42993.1"/>
    <property type="molecule type" value="Genomic_DNA"/>
</dbReference>
<gene>
    <name evidence="1" type="ORF">H206_03300</name>
</gene>
<comment type="caution">
    <text evidence="1">The sequence shown here is derived from an EMBL/GenBank/DDBJ whole genome shotgun (WGS) entry which is preliminary data.</text>
</comment>